<accession>A0A5B9WC43</accession>
<proteinExistence type="predicted"/>
<evidence type="ECO:0000256" key="1">
    <source>
        <dbReference type="SAM" id="Phobius"/>
    </source>
</evidence>
<sequence length="192" mass="21739">MRQPRWFLTIQAFMLGTVVLALLMGGWVTSAMQAVALLVVWQLRRRTRVRSGPLLLCISPPEQRRRNRIVLVLALAFSLVLTVALGSGQLDDMVGYLMIMSIYSWLILGWAEPEFTERGLLRGRRFHPWAQIRAWWWGVDGRTLQIKLPFEIYAVRVAIADRVPIQSILEANLGAAKELKPDFAIEGRDGGG</sequence>
<protein>
    <submittedName>
        <fullName evidence="2">Uncharacterized protein</fullName>
    </submittedName>
</protein>
<dbReference type="Proteomes" id="UP000324233">
    <property type="component" value="Chromosome"/>
</dbReference>
<keyword evidence="1" id="KW-1133">Transmembrane helix</keyword>
<reference evidence="2 3" key="1">
    <citation type="submission" date="2019-08" db="EMBL/GenBank/DDBJ databases">
        <title>Deep-cultivation of Planctomycetes and their phenomic and genomic characterization uncovers novel biology.</title>
        <authorList>
            <person name="Wiegand S."/>
            <person name="Jogler M."/>
            <person name="Boedeker C."/>
            <person name="Pinto D."/>
            <person name="Vollmers J."/>
            <person name="Rivas-Marin E."/>
            <person name="Kohn T."/>
            <person name="Peeters S.H."/>
            <person name="Heuer A."/>
            <person name="Rast P."/>
            <person name="Oberbeckmann S."/>
            <person name="Bunk B."/>
            <person name="Jeske O."/>
            <person name="Meyerdierks A."/>
            <person name="Storesund J.E."/>
            <person name="Kallscheuer N."/>
            <person name="Luecker S."/>
            <person name="Lage O.M."/>
            <person name="Pohl T."/>
            <person name="Merkel B.J."/>
            <person name="Hornburger P."/>
            <person name="Mueller R.-W."/>
            <person name="Bruemmer F."/>
            <person name="Labrenz M."/>
            <person name="Spormann A.M."/>
            <person name="Op den Camp H."/>
            <person name="Overmann J."/>
            <person name="Amann R."/>
            <person name="Jetten M.S.M."/>
            <person name="Mascher T."/>
            <person name="Medema M.H."/>
            <person name="Devos D.P."/>
            <person name="Kaster A.-K."/>
            <person name="Ovreas L."/>
            <person name="Rohde M."/>
            <person name="Galperin M.Y."/>
            <person name="Jogler C."/>
        </authorList>
    </citation>
    <scope>NUCLEOTIDE SEQUENCE [LARGE SCALE GENOMIC DNA]</scope>
    <source>
        <strain evidence="2 3">OJF2</strain>
    </source>
</reference>
<dbReference type="KEGG" id="agv:OJF2_67500"/>
<name>A0A5B9WC43_9BACT</name>
<keyword evidence="3" id="KW-1185">Reference proteome</keyword>
<feature type="transmembrane region" description="Helical" evidence="1">
    <location>
        <begin position="69"/>
        <end position="87"/>
    </location>
</feature>
<evidence type="ECO:0000313" key="2">
    <source>
        <dbReference type="EMBL" id="QEH38152.1"/>
    </source>
</evidence>
<feature type="transmembrane region" description="Helical" evidence="1">
    <location>
        <begin position="93"/>
        <end position="111"/>
    </location>
</feature>
<dbReference type="RefSeq" id="WP_148597626.1">
    <property type="nucleotide sequence ID" value="NZ_CP042997.1"/>
</dbReference>
<dbReference type="EMBL" id="CP042997">
    <property type="protein sequence ID" value="QEH38152.1"/>
    <property type="molecule type" value="Genomic_DNA"/>
</dbReference>
<feature type="transmembrane region" description="Helical" evidence="1">
    <location>
        <begin position="12"/>
        <end position="41"/>
    </location>
</feature>
<evidence type="ECO:0000313" key="3">
    <source>
        <dbReference type="Proteomes" id="UP000324233"/>
    </source>
</evidence>
<keyword evidence="1" id="KW-0472">Membrane</keyword>
<dbReference type="AlphaFoldDB" id="A0A5B9WC43"/>
<organism evidence="2 3">
    <name type="scientific">Aquisphaera giovannonii</name>
    <dbReference type="NCBI Taxonomy" id="406548"/>
    <lineage>
        <taxon>Bacteria</taxon>
        <taxon>Pseudomonadati</taxon>
        <taxon>Planctomycetota</taxon>
        <taxon>Planctomycetia</taxon>
        <taxon>Isosphaerales</taxon>
        <taxon>Isosphaeraceae</taxon>
        <taxon>Aquisphaera</taxon>
    </lineage>
</organism>
<gene>
    <name evidence="2" type="ORF">OJF2_67500</name>
</gene>
<keyword evidence="1" id="KW-0812">Transmembrane</keyword>